<organism evidence="2 3">
    <name type="scientific">Asticcacaulis benevestitus DSM 16100 = ATCC BAA-896</name>
    <dbReference type="NCBI Taxonomy" id="1121022"/>
    <lineage>
        <taxon>Bacteria</taxon>
        <taxon>Pseudomonadati</taxon>
        <taxon>Pseudomonadota</taxon>
        <taxon>Alphaproteobacteria</taxon>
        <taxon>Caulobacterales</taxon>
        <taxon>Caulobacteraceae</taxon>
        <taxon>Asticcacaulis</taxon>
    </lineage>
</organism>
<dbReference type="EMBL" id="AWGB01000075">
    <property type="protein sequence ID" value="ESQ82616.1"/>
    <property type="molecule type" value="Genomic_DNA"/>
</dbReference>
<feature type="transmembrane region" description="Helical" evidence="1">
    <location>
        <begin position="88"/>
        <end position="109"/>
    </location>
</feature>
<keyword evidence="1" id="KW-0472">Membrane</keyword>
<reference evidence="2 3" key="1">
    <citation type="journal article" date="2014" name="Nature">
        <title>Sequential evolution of bacterial morphology by co-option of a developmental regulator.</title>
        <authorList>
            <person name="Jiang C."/>
            <person name="Brown P.J."/>
            <person name="Ducret A."/>
            <person name="Brun Y.V."/>
        </authorList>
    </citation>
    <scope>NUCLEOTIDE SEQUENCE [LARGE SCALE GENOMIC DNA]</scope>
    <source>
        <strain evidence="2 3">DSM 16100</strain>
    </source>
</reference>
<name>V4P3F8_9CAUL</name>
<dbReference type="InterPro" id="IPR021354">
    <property type="entry name" value="DUF2975"/>
</dbReference>
<protein>
    <recommendedName>
        <fullName evidence="4">DUF2975 domain-containing protein</fullName>
    </recommendedName>
</protein>
<dbReference type="PATRIC" id="fig|1121022.4.peg.4279"/>
<evidence type="ECO:0008006" key="4">
    <source>
        <dbReference type="Google" id="ProtNLM"/>
    </source>
</evidence>
<evidence type="ECO:0000313" key="3">
    <source>
        <dbReference type="Proteomes" id="UP000017837"/>
    </source>
</evidence>
<proteinExistence type="predicted"/>
<dbReference type="AlphaFoldDB" id="V4P3F8"/>
<keyword evidence="1" id="KW-0812">Transmembrane</keyword>
<feature type="transmembrane region" description="Helical" evidence="1">
    <location>
        <begin position="50"/>
        <end position="67"/>
    </location>
</feature>
<dbReference type="STRING" id="1121022.GCA_000376105_04155"/>
<accession>V4P3F8</accession>
<dbReference type="eggNOG" id="ENOG50338IW">
    <property type="taxonomic scope" value="Bacteria"/>
</dbReference>
<sequence length="159" mass="17404">MQDDIRVLQGRSRWLTRLALTLFGMLLLALAIEAAMIVRADDQVSALGFWLSYRLSMLFYLSAIWTMHRAFARIASGELFNQVLPVSLSRLGFALAGGAVTSVFISPWLGRVLGGFRHGAFAAFDPPAITIGLVGLLLVVLSGLFARAVAMRHELDEII</sequence>
<gene>
    <name evidence="2" type="ORF">ABENE_20885</name>
</gene>
<comment type="caution">
    <text evidence="2">The sequence shown here is derived from an EMBL/GenBank/DDBJ whole genome shotgun (WGS) entry which is preliminary data.</text>
</comment>
<keyword evidence="1" id="KW-1133">Transmembrane helix</keyword>
<dbReference type="OrthoDB" id="7563564at2"/>
<dbReference type="Proteomes" id="UP000017837">
    <property type="component" value="Unassembled WGS sequence"/>
</dbReference>
<evidence type="ECO:0000313" key="2">
    <source>
        <dbReference type="EMBL" id="ESQ82616.1"/>
    </source>
</evidence>
<evidence type="ECO:0000256" key="1">
    <source>
        <dbReference type="SAM" id="Phobius"/>
    </source>
</evidence>
<dbReference type="Pfam" id="PF11188">
    <property type="entry name" value="DUF2975"/>
    <property type="match status" value="1"/>
</dbReference>
<keyword evidence="3" id="KW-1185">Reference proteome</keyword>
<dbReference type="RefSeq" id="WP_018083834.1">
    <property type="nucleotide sequence ID" value="NZ_AQWM01000046.1"/>
</dbReference>
<feature type="transmembrane region" description="Helical" evidence="1">
    <location>
        <begin position="129"/>
        <end position="150"/>
    </location>
</feature>